<dbReference type="Proteomes" id="UP000790377">
    <property type="component" value="Unassembled WGS sequence"/>
</dbReference>
<comment type="caution">
    <text evidence="1">The sequence shown here is derived from an EMBL/GenBank/DDBJ whole genome shotgun (WGS) entry which is preliminary data.</text>
</comment>
<protein>
    <submittedName>
        <fullName evidence="1">Kinase-like domain-containing protein</fullName>
    </submittedName>
</protein>
<organism evidence="1 2">
    <name type="scientific">Hygrophoropsis aurantiaca</name>
    <dbReference type="NCBI Taxonomy" id="72124"/>
    <lineage>
        <taxon>Eukaryota</taxon>
        <taxon>Fungi</taxon>
        <taxon>Dikarya</taxon>
        <taxon>Basidiomycota</taxon>
        <taxon>Agaricomycotina</taxon>
        <taxon>Agaricomycetes</taxon>
        <taxon>Agaricomycetidae</taxon>
        <taxon>Boletales</taxon>
        <taxon>Coniophorineae</taxon>
        <taxon>Hygrophoropsidaceae</taxon>
        <taxon>Hygrophoropsis</taxon>
    </lineage>
</organism>
<accession>A0ACB7ZY43</accession>
<proteinExistence type="predicted"/>
<gene>
    <name evidence="1" type="ORF">BJ138DRAFT_1183367</name>
</gene>
<keyword evidence="2" id="KW-1185">Reference proteome</keyword>
<sequence>MPPTGTEPQDRPPYYYLDTPFCEPVNSYRRGGFHPVHIHDILHERYEVVNKLGYGSFATVWLVKDLRAGRSGSEVAALRLLEGSQLEDGSQCVMGEEFVVKVFDTFPVDGPNGTHQCIVTEVLGPHVGTQPILCWGPGSDDEEEEEDMPVYPIDIAKKMVAQIAQGVAYLHRLGIVHADLHPGNVLFRVPEVENWTEQDVQKYFKKPSERAVERRVDDASKDINDPHVPKYVVPARTSLALLKHCTLDPNAVHVKICDFGEAFLWSRDNEPEPTGKQIALEIHTPAVYAAPEILFRDAGSFSPAVDVWATAVLAYWLLSGGSYLFNSYGCVAQEVVREIVAKLGKPPERWWAEWSGRSEWCDDSGSDIGREMQIRQRWNKALNMTPRMREGEIRQFEELVRKMVSYQVEDRIPAERVAQSIPASWMLSGALEEHEPHIQA</sequence>
<name>A0ACB7ZY43_9AGAM</name>
<dbReference type="EMBL" id="MU268089">
    <property type="protein sequence ID" value="KAH7905985.1"/>
    <property type="molecule type" value="Genomic_DNA"/>
</dbReference>
<reference evidence="1" key="1">
    <citation type="journal article" date="2021" name="New Phytol.">
        <title>Evolutionary innovations through gain and loss of genes in the ectomycorrhizal Boletales.</title>
        <authorList>
            <person name="Wu G."/>
            <person name="Miyauchi S."/>
            <person name="Morin E."/>
            <person name="Kuo A."/>
            <person name="Drula E."/>
            <person name="Varga T."/>
            <person name="Kohler A."/>
            <person name="Feng B."/>
            <person name="Cao Y."/>
            <person name="Lipzen A."/>
            <person name="Daum C."/>
            <person name="Hundley H."/>
            <person name="Pangilinan J."/>
            <person name="Johnson J."/>
            <person name="Barry K."/>
            <person name="LaButti K."/>
            <person name="Ng V."/>
            <person name="Ahrendt S."/>
            <person name="Min B."/>
            <person name="Choi I.G."/>
            <person name="Park H."/>
            <person name="Plett J.M."/>
            <person name="Magnuson J."/>
            <person name="Spatafora J.W."/>
            <person name="Nagy L.G."/>
            <person name="Henrissat B."/>
            <person name="Grigoriev I.V."/>
            <person name="Yang Z.L."/>
            <person name="Xu J."/>
            <person name="Martin F.M."/>
        </authorList>
    </citation>
    <scope>NUCLEOTIDE SEQUENCE</scope>
    <source>
        <strain evidence="1">ATCC 28755</strain>
    </source>
</reference>
<evidence type="ECO:0000313" key="2">
    <source>
        <dbReference type="Proteomes" id="UP000790377"/>
    </source>
</evidence>
<evidence type="ECO:0000313" key="1">
    <source>
        <dbReference type="EMBL" id="KAH7905985.1"/>
    </source>
</evidence>